<keyword evidence="1" id="KW-1133">Transmembrane helix</keyword>
<sequence>MDTMTANRMVFLLLVVIVVGIVASLLTIFQGSFMNKLKNSTGQLSTTNILMMAGVFVLLYFLFAYLFRSTAYHREKRMLHS</sequence>
<name>A0A6C0KLM1_9ZZZZ</name>
<dbReference type="AlphaFoldDB" id="A0A6C0KLM1"/>
<evidence type="ECO:0000313" key="2">
    <source>
        <dbReference type="EMBL" id="QHU18519.1"/>
    </source>
</evidence>
<protein>
    <submittedName>
        <fullName evidence="2">Uncharacterized protein</fullName>
    </submittedName>
</protein>
<proteinExistence type="predicted"/>
<reference evidence="2" key="1">
    <citation type="journal article" date="2020" name="Nature">
        <title>Giant virus diversity and host interactions through global metagenomics.</title>
        <authorList>
            <person name="Schulz F."/>
            <person name="Roux S."/>
            <person name="Paez-Espino D."/>
            <person name="Jungbluth S."/>
            <person name="Walsh D.A."/>
            <person name="Denef V.J."/>
            <person name="McMahon K.D."/>
            <person name="Konstantinidis K.T."/>
            <person name="Eloe-Fadrosh E.A."/>
            <person name="Kyrpides N.C."/>
            <person name="Woyke T."/>
        </authorList>
    </citation>
    <scope>NUCLEOTIDE SEQUENCE</scope>
    <source>
        <strain evidence="2">GVMAG-S-3300013006-158</strain>
    </source>
</reference>
<organism evidence="2">
    <name type="scientific">viral metagenome</name>
    <dbReference type="NCBI Taxonomy" id="1070528"/>
    <lineage>
        <taxon>unclassified sequences</taxon>
        <taxon>metagenomes</taxon>
        <taxon>organismal metagenomes</taxon>
    </lineage>
</organism>
<dbReference type="EMBL" id="MN740936">
    <property type="protein sequence ID" value="QHU18519.1"/>
    <property type="molecule type" value="Genomic_DNA"/>
</dbReference>
<keyword evidence="1" id="KW-0472">Membrane</keyword>
<accession>A0A6C0KLM1</accession>
<evidence type="ECO:0000256" key="1">
    <source>
        <dbReference type="SAM" id="Phobius"/>
    </source>
</evidence>
<feature type="transmembrane region" description="Helical" evidence="1">
    <location>
        <begin position="9"/>
        <end position="29"/>
    </location>
</feature>
<feature type="transmembrane region" description="Helical" evidence="1">
    <location>
        <begin position="49"/>
        <end position="67"/>
    </location>
</feature>
<keyword evidence="1" id="KW-0812">Transmembrane</keyword>